<name>K1Q5G7_MAGGI</name>
<dbReference type="GO" id="GO:0005509">
    <property type="term" value="F:calcium ion binding"/>
    <property type="evidence" value="ECO:0007669"/>
    <property type="project" value="InterPro"/>
</dbReference>
<protein>
    <submittedName>
        <fullName evidence="1">Sarcoplasmic calcium-binding protein</fullName>
    </submittedName>
</protein>
<dbReference type="SUPFAM" id="SSF47473">
    <property type="entry name" value="EF-hand"/>
    <property type="match status" value="1"/>
</dbReference>
<dbReference type="SMART" id="SM00054">
    <property type="entry name" value="EFh"/>
    <property type="match status" value="2"/>
</dbReference>
<dbReference type="InterPro" id="IPR011992">
    <property type="entry name" value="EF-hand-dom_pair"/>
</dbReference>
<dbReference type="AlphaFoldDB" id="K1Q5G7"/>
<dbReference type="Gene3D" id="1.10.238.10">
    <property type="entry name" value="EF-hand"/>
    <property type="match status" value="1"/>
</dbReference>
<organism evidence="1">
    <name type="scientific">Magallana gigas</name>
    <name type="common">Pacific oyster</name>
    <name type="synonym">Crassostrea gigas</name>
    <dbReference type="NCBI Taxonomy" id="29159"/>
    <lineage>
        <taxon>Eukaryota</taxon>
        <taxon>Metazoa</taxon>
        <taxon>Spiralia</taxon>
        <taxon>Lophotrochozoa</taxon>
        <taxon>Mollusca</taxon>
        <taxon>Bivalvia</taxon>
        <taxon>Autobranchia</taxon>
        <taxon>Pteriomorphia</taxon>
        <taxon>Ostreida</taxon>
        <taxon>Ostreoidea</taxon>
        <taxon>Ostreidae</taxon>
        <taxon>Magallana</taxon>
    </lineage>
</organism>
<reference evidence="1" key="1">
    <citation type="journal article" date="2012" name="Nature">
        <title>The oyster genome reveals stress adaptation and complexity of shell formation.</title>
        <authorList>
            <person name="Zhang G."/>
            <person name="Fang X."/>
            <person name="Guo X."/>
            <person name="Li L."/>
            <person name="Luo R."/>
            <person name="Xu F."/>
            <person name="Yang P."/>
            <person name="Zhang L."/>
            <person name="Wang X."/>
            <person name="Qi H."/>
            <person name="Xiong Z."/>
            <person name="Que H."/>
            <person name="Xie Y."/>
            <person name="Holland P.W."/>
            <person name="Paps J."/>
            <person name="Zhu Y."/>
            <person name="Wu F."/>
            <person name="Chen Y."/>
            <person name="Wang J."/>
            <person name="Peng C."/>
            <person name="Meng J."/>
            <person name="Yang L."/>
            <person name="Liu J."/>
            <person name="Wen B."/>
            <person name="Zhang N."/>
            <person name="Huang Z."/>
            <person name="Zhu Q."/>
            <person name="Feng Y."/>
            <person name="Mount A."/>
            <person name="Hedgecock D."/>
            <person name="Xu Z."/>
            <person name="Liu Y."/>
            <person name="Domazet-Loso T."/>
            <person name="Du Y."/>
            <person name="Sun X."/>
            <person name="Zhang S."/>
            <person name="Liu B."/>
            <person name="Cheng P."/>
            <person name="Jiang X."/>
            <person name="Li J."/>
            <person name="Fan D."/>
            <person name="Wang W."/>
            <person name="Fu W."/>
            <person name="Wang T."/>
            <person name="Wang B."/>
            <person name="Zhang J."/>
            <person name="Peng Z."/>
            <person name="Li Y."/>
            <person name="Li N."/>
            <person name="Wang J."/>
            <person name="Chen M."/>
            <person name="He Y."/>
            <person name="Tan F."/>
            <person name="Song X."/>
            <person name="Zheng Q."/>
            <person name="Huang R."/>
            <person name="Yang H."/>
            <person name="Du X."/>
            <person name="Chen L."/>
            <person name="Yang M."/>
            <person name="Gaffney P.M."/>
            <person name="Wang S."/>
            <person name="Luo L."/>
            <person name="She Z."/>
            <person name="Ming Y."/>
            <person name="Huang W."/>
            <person name="Zhang S."/>
            <person name="Huang B."/>
            <person name="Zhang Y."/>
            <person name="Qu T."/>
            <person name="Ni P."/>
            <person name="Miao G."/>
            <person name="Wang J."/>
            <person name="Wang Q."/>
            <person name="Steinberg C.E."/>
            <person name="Wang H."/>
            <person name="Li N."/>
            <person name="Qian L."/>
            <person name="Zhang G."/>
            <person name="Li Y."/>
            <person name="Yang H."/>
            <person name="Liu X."/>
            <person name="Wang J."/>
            <person name="Yin Y."/>
            <person name="Wang J."/>
        </authorList>
    </citation>
    <scope>NUCLEOTIDE SEQUENCE [LARGE SCALE GENOMIC DNA]</scope>
    <source>
        <strain evidence="1">05x7-T-G4-1.051#20</strain>
    </source>
</reference>
<dbReference type="InterPro" id="IPR002048">
    <property type="entry name" value="EF_hand_dom"/>
</dbReference>
<dbReference type="EMBL" id="JH815859">
    <property type="protein sequence ID" value="EKC29123.1"/>
    <property type="molecule type" value="Genomic_DNA"/>
</dbReference>
<evidence type="ECO:0000313" key="1">
    <source>
        <dbReference type="EMBL" id="EKC29123.1"/>
    </source>
</evidence>
<dbReference type="InterPro" id="IPR018247">
    <property type="entry name" value="EF_Hand_1_Ca_BS"/>
</dbReference>
<dbReference type="InParanoid" id="K1Q5G7"/>
<dbReference type="HOGENOM" id="CLU_1397568_0_0_1"/>
<proteinExistence type="predicted"/>
<accession>K1Q5G7</accession>
<dbReference type="PROSITE" id="PS00018">
    <property type="entry name" value="EF_HAND_1"/>
    <property type="match status" value="2"/>
</dbReference>
<gene>
    <name evidence="1" type="ORF">CGI_10006808</name>
</gene>
<sequence>MAALGPNLRGDYIKTKTMEYLTQKWKMWYKSLDVNHDGKISMEDVEESRNKFTDLHHLLGDKAESVKNDMKKWWTTYILTTENQEISEEQFLAYLGGLYNADKAAFRDRMQQCFDMMFDVIDTNKDRSIELDEFIFAWKAFGHENKDLVTKAFSLFDAKDGLVPLRDIVSAWVQFVTSDDSSKRDIVLEAFKTGV</sequence>
<dbReference type="PROSITE" id="PS50222">
    <property type="entry name" value="EF_HAND_2"/>
    <property type="match status" value="1"/>
</dbReference>